<gene>
    <name evidence="3" type="ORF">CONCODRAFT_84805</name>
</gene>
<evidence type="ECO:0000256" key="1">
    <source>
        <dbReference type="ARBA" id="ARBA00006484"/>
    </source>
</evidence>
<evidence type="ECO:0000313" key="4">
    <source>
        <dbReference type="Proteomes" id="UP000070444"/>
    </source>
</evidence>
<dbReference type="GO" id="GO:0016491">
    <property type="term" value="F:oxidoreductase activity"/>
    <property type="evidence" value="ECO:0007669"/>
    <property type="project" value="UniProtKB-KW"/>
</dbReference>
<protein>
    <submittedName>
        <fullName evidence="3">NAD(P)-binding protein</fullName>
    </submittedName>
</protein>
<dbReference type="SUPFAM" id="SSF51735">
    <property type="entry name" value="NAD(P)-binding Rossmann-fold domains"/>
    <property type="match status" value="1"/>
</dbReference>
<dbReference type="InterPro" id="IPR036291">
    <property type="entry name" value="NAD(P)-bd_dom_sf"/>
</dbReference>
<accession>A0A137P8C3</accession>
<evidence type="ECO:0000313" key="3">
    <source>
        <dbReference type="EMBL" id="KXN71258.1"/>
    </source>
</evidence>
<dbReference type="InterPro" id="IPR002347">
    <property type="entry name" value="SDR_fam"/>
</dbReference>
<dbReference type="PRINTS" id="PR00081">
    <property type="entry name" value="GDHRDH"/>
</dbReference>
<dbReference type="STRING" id="796925.A0A137P8C3"/>
<dbReference type="Gene3D" id="3.40.50.720">
    <property type="entry name" value="NAD(P)-binding Rossmann-like Domain"/>
    <property type="match status" value="1"/>
</dbReference>
<dbReference type="PANTHER" id="PTHR24320">
    <property type="entry name" value="RETINOL DEHYDROGENASE"/>
    <property type="match status" value="1"/>
</dbReference>
<keyword evidence="2" id="KW-0560">Oxidoreductase</keyword>
<dbReference type="Pfam" id="PF00106">
    <property type="entry name" value="adh_short"/>
    <property type="match status" value="1"/>
</dbReference>
<comment type="similarity">
    <text evidence="1">Belongs to the short-chain dehydrogenases/reductases (SDR) family.</text>
</comment>
<dbReference type="Proteomes" id="UP000070444">
    <property type="component" value="Unassembled WGS sequence"/>
</dbReference>
<dbReference type="OrthoDB" id="191139at2759"/>
<sequence length="358" mass="40889">MNLPPSRVPKLNLYSTIFNWLHARKFSTNIGTPAFLLLDWAMTFVNNLKFRYSKPEKYLNDLVDYYKSLDQGQKVAIVTGSNTGIGYVTAKYLYKAGYYVILACRNEEKAQEAINNIQQENSQGQIKFIKLDLNSLECVVEFVKNFKALNLKLDLLINNAAIMMTPYQLTKDNIESQIGVNFVSHLLLTNDLIPLLNENAKIINLSSTASFNFNEIDMNQITNAEAYNPSLNYSQSKLAMLVFSYYLKDRLQSDNIKVYAVNPGIVATDLWKNTPFTALTNALSYTVFKNFEAGAFTSLRCALLNLEDSDDNKNKSIYYSEENKYAPHCAVFDNDKVEELMRWAIDMIKSRGFEVRNL</sequence>
<organism evidence="3 4">
    <name type="scientific">Conidiobolus coronatus (strain ATCC 28846 / CBS 209.66 / NRRL 28638)</name>
    <name type="common">Delacroixia coronata</name>
    <dbReference type="NCBI Taxonomy" id="796925"/>
    <lineage>
        <taxon>Eukaryota</taxon>
        <taxon>Fungi</taxon>
        <taxon>Fungi incertae sedis</taxon>
        <taxon>Zoopagomycota</taxon>
        <taxon>Entomophthoromycotina</taxon>
        <taxon>Entomophthoromycetes</taxon>
        <taxon>Entomophthorales</taxon>
        <taxon>Ancylistaceae</taxon>
        <taxon>Conidiobolus</taxon>
    </lineage>
</organism>
<proteinExistence type="inferred from homology"/>
<dbReference type="EMBL" id="KQ964479">
    <property type="protein sequence ID" value="KXN71258.1"/>
    <property type="molecule type" value="Genomic_DNA"/>
</dbReference>
<dbReference type="AlphaFoldDB" id="A0A137P8C3"/>
<name>A0A137P8C3_CONC2</name>
<reference evidence="3 4" key="1">
    <citation type="journal article" date="2015" name="Genome Biol. Evol.">
        <title>Phylogenomic analyses indicate that early fungi evolved digesting cell walls of algal ancestors of land plants.</title>
        <authorList>
            <person name="Chang Y."/>
            <person name="Wang S."/>
            <person name="Sekimoto S."/>
            <person name="Aerts A.L."/>
            <person name="Choi C."/>
            <person name="Clum A."/>
            <person name="LaButti K.M."/>
            <person name="Lindquist E.A."/>
            <person name="Yee Ngan C."/>
            <person name="Ohm R.A."/>
            <person name="Salamov A.A."/>
            <person name="Grigoriev I.V."/>
            <person name="Spatafora J.W."/>
            <person name="Berbee M.L."/>
        </authorList>
    </citation>
    <scope>NUCLEOTIDE SEQUENCE [LARGE SCALE GENOMIC DNA]</scope>
    <source>
        <strain evidence="3 4">NRRL 28638</strain>
    </source>
</reference>
<evidence type="ECO:0000256" key="2">
    <source>
        <dbReference type="ARBA" id="ARBA00023002"/>
    </source>
</evidence>
<keyword evidence="4" id="KW-1185">Reference proteome</keyword>
<dbReference type="PANTHER" id="PTHR24320:SF152">
    <property type="entry name" value="SHORT-CHAIN DEHYDROGENASE_REDUCTASE FAMILY PROTEIN"/>
    <property type="match status" value="1"/>
</dbReference>